<gene>
    <name evidence="2" type="ORF">M378DRAFT_158117</name>
</gene>
<dbReference type="Proteomes" id="UP000054549">
    <property type="component" value="Unassembled WGS sequence"/>
</dbReference>
<sequence>MADALKPWIGKYLLDIAEQYGAQLYKAPAEQKSKKVQLVQVMMLLIMVAQSGHLNTHSSSHTALKVNRPSYGL</sequence>
<organism evidence="2 3">
    <name type="scientific">Amanita muscaria (strain Koide BX008)</name>
    <dbReference type="NCBI Taxonomy" id="946122"/>
    <lineage>
        <taxon>Eukaryota</taxon>
        <taxon>Fungi</taxon>
        <taxon>Dikarya</taxon>
        <taxon>Basidiomycota</taxon>
        <taxon>Agaricomycotina</taxon>
        <taxon>Agaricomycetes</taxon>
        <taxon>Agaricomycetidae</taxon>
        <taxon>Agaricales</taxon>
        <taxon>Pluteineae</taxon>
        <taxon>Amanitaceae</taxon>
        <taxon>Amanita</taxon>
    </lineage>
</organism>
<keyword evidence="3" id="KW-1185">Reference proteome</keyword>
<dbReference type="OrthoDB" id="3144405at2759"/>
<feature type="region of interest" description="Disordered" evidence="1">
    <location>
        <begin position="54"/>
        <end position="73"/>
    </location>
</feature>
<reference evidence="2 3" key="1">
    <citation type="submission" date="2014-04" db="EMBL/GenBank/DDBJ databases">
        <title>Evolutionary Origins and Diversification of the Mycorrhizal Mutualists.</title>
        <authorList>
            <consortium name="DOE Joint Genome Institute"/>
            <consortium name="Mycorrhizal Genomics Consortium"/>
            <person name="Kohler A."/>
            <person name="Kuo A."/>
            <person name="Nagy L.G."/>
            <person name="Floudas D."/>
            <person name="Copeland A."/>
            <person name="Barry K.W."/>
            <person name="Cichocki N."/>
            <person name="Veneault-Fourrey C."/>
            <person name="LaButti K."/>
            <person name="Lindquist E.A."/>
            <person name="Lipzen A."/>
            <person name="Lundell T."/>
            <person name="Morin E."/>
            <person name="Murat C."/>
            <person name="Riley R."/>
            <person name="Ohm R."/>
            <person name="Sun H."/>
            <person name="Tunlid A."/>
            <person name="Henrissat B."/>
            <person name="Grigoriev I.V."/>
            <person name="Hibbett D.S."/>
            <person name="Martin F."/>
        </authorList>
    </citation>
    <scope>NUCLEOTIDE SEQUENCE [LARGE SCALE GENOMIC DNA]</scope>
    <source>
        <strain evidence="2 3">Koide BX008</strain>
    </source>
</reference>
<dbReference type="AlphaFoldDB" id="A0A0C2X427"/>
<evidence type="ECO:0000313" key="3">
    <source>
        <dbReference type="Proteomes" id="UP000054549"/>
    </source>
</evidence>
<accession>A0A0C2X427</accession>
<name>A0A0C2X427_AMAMK</name>
<dbReference type="InParanoid" id="A0A0C2X427"/>
<dbReference type="EMBL" id="KN818227">
    <property type="protein sequence ID" value="KIL68967.1"/>
    <property type="molecule type" value="Genomic_DNA"/>
</dbReference>
<dbReference type="HOGENOM" id="CLU_2704329_0_0_1"/>
<evidence type="ECO:0000256" key="1">
    <source>
        <dbReference type="SAM" id="MobiDB-lite"/>
    </source>
</evidence>
<evidence type="ECO:0000313" key="2">
    <source>
        <dbReference type="EMBL" id="KIL68967.1"/>
    </source>
</evidence>
<protein>
    <submittedName>
        <fullName evidence="2">Uncharacterized protein</fullName>
    </submittedName>
</protein>
<proteinExistence type="predicted"/>